<dbReference type="InterPro" id="IPR003738">
    <property type="entry name" value="SRAP"/>
</dbReference>
<dbReference type="InterPro" id="IPR036590">
    <property type="entry name" value="SRAP-like"/>
</dbReference>
<dbReference type="EMBL" id="AP025334">
    <property type="protein sequence ID" value="BDD50713.1"/>
    <property type="molecule type" value="Genomic_DNA"/>
</dbReference>
<gene>
    <name evidence="1" type="ORF">PDTA9734_22000</name>
</gene>
<protein>
    <recommendedName>
        <fullName evidence="3">Abasic site processing protein</fullName>
    </recommendedName>
</protein>
<organism evidence="1 2">
    <name type="scientific">Phytobacter diazotrophicus</name>
    <dbReference type="NCBI Taxonomy" id="395631"/>
    <lineage>
        <taxon>Bacteria</taxon>
        <taxon>Pseudomonadati</taxon>
        <taxon>Pseudomonadota</taxon>
        <taxon>Gammaproteobacteria</taxon>
        <taxon>Enterobacterales</taxon>
        <taxon>Enterobacteriaceae</taxon>
        <taxon>Phytobacter</taxon>
    </lineage>
</organism>
<evidence type="ECO:0008006" key="3">
    <source>
        <dbReference type="Google" id="ProtNLM"/>
    </source>
</evidence>
<dbReference type="Proteomes" id="UP001320460">
    <property type="component" value="Chromosome"/>
</dbReference>
<dbReference type="Pfam" id="PF02586">
    <property type="entry name" value="SRAP"/>
    <property type="match status" value="1"/>
</dbReference>
<evidence type="ECO:0000313" key="2">
    <source>
        <dbReference type="Proteomes" id="UP001320460"/>
    </source>
</evidence>
<dbReference type="Gene3D" id="3.90.1680.10">
    <property type="entry name" value="SOS response associated peptidase-like"/>
    <property type="match status" value="1"/>
</dbReference>
<accession>A0ABM7VUA5</accession>
<sequence length="96" mass="10444">MACIGSTPFERGDEAEGFLIVTSAADKGMVDIHDRRPLVLTPEAAREWMRQDIGGKEAGEIAADGAVPADNFIWHAVTRAVGNVKNQGWELIEPIR</sequence>
<dbReference type="SUPFAM" id="SSF143081">
    <property type="entry name" value="BB1717-like"/>
    <property type="match status" value="1"/>
</dbReference>
<evidence type="ECO:0000313" key="1">
    <source>
        <dbReference type="EMBL" id="BDD50713.1"/>
    </source>
</evidence>
<name>A0ABM7VUA5_9ENTR</name>
<reference evidence="1 2" key="1">
    <citation type="submission" date="2021-12" db="EMBL/GenBank/DDBJ databases">
        <title>Complete genome sequence of Phytobacter diazotrophicus TA9734.</title>
        <authorList>
            <person name="Kubota H."/>
            <person name="Nakayama Y."/>
            <person name="Ariyoshi T."/>
        </authorList>
    </citation>
    <scope>NUCLEOTIDE SEQUENCE [LARGE SCALE GENOMIC DNA]</scope>
    <source>
        <strain evidence="1 2">TA9734</strain>
    </source>
</reference>
<proteinExistence type="predicted"/>
<keyword evidence="2" id="KW-1185">Reference proteome</keyword>